<dbReference type="STRING" id="3694.A0A2K1XTH7"/>
<dbReference type="EMBL" id="CM009303">
    <property type="protein sequence ID" value="PNT04087.1"/>
    <property type="molecule type" value="Genomic_DNA"/>
</dbReference>
<dbReference type="AlphaFoldDB" id="A0A2K1XTH7"/>
<dbReference type="InParanoid" id="A0A2K1XTH7"/>
<evidence type="ECO:0000313" key="2">
    <source>
        <dbReference type="Proteomes" id="UP000006729"/>
    </source>
</evidence>
<name>A0A2K1XTH7_POPTR</name>
<dbReference type="Proteomes" id="UP000006729">
    <property type="component" value="Chromosome 14"/>
</dbReference>
<keyword evidence="2" id="KW-1185">Reference proteome</keyword>
<proteinExistence type="predicted"/>
<reference evidence="1 2" key="1">
    <citation type="journal article" date="2006" name="Science">
        <title>The genome of black cottonwood, Populus trichocarpa (Torr. &amp; Gray).</title>
        <authorList>
            <person name="Tuskan G.A."/>
            <person name="Difazio S."/>
            <person name="Jansson S."/>
            <person name="Bohlmann J."/>
            <person name="Grigoriev I."/>
            <person name="Hellsten U."/>
            <person name="Putnam N."/>
            <person name="Ralph S."/>
            <person name="Rombauts S."/>
            <person name="Salamov A."/>
            <person name="Schein J."/>
            <person name="Sterck L."/>
            <person name="Aerts A."/>
            <person name="Bhalerao R.R."/>
            <person name="Bhalerao R.P."/>
            <person name="Blaudez D."/>
            <person name="Boerjan W."/>
            <person name="Brun A."/>
            <person name="Brunner A."/>
            <person name="Busov V."/>
            <person name="Campbell M."/>
            <person name="Carlson J."/>
            <person name="Chalot M."/>
            <person name="Chapman J."/>
            <person name="Chen G.L."/>
            <person name="Cooper D."/>
            <person name="Coutinho P.M."/>
            <person name="Couturier J."/>
            <person name="Covert S."/>
            <person name="Cronk Q."/>
            <person name="Cunningham R."/>
            <person name="Davis J."/>
            <person name="Degroeve S."/>
            <person name="Dejardin A."/>
            <person name="Depamphilis C."/>
            <person name="Detter J."/>
            <person name="Dirks B."/>
            <person name="Dubchak I."/>
            <person name="Duplessis S."/>
            <person name="Ehlting J."/>
            <person name="Ellis B."/>
            <person name="Gendler K."/>
            <person name="Goodstein D."/>
            <person name="Gribskov M."/>
            <person name="Grimwood J."/>
            <person name="Groover A."/>
            <person name="Gunter L."/>
            <person name="Hamberger B."/>
            <person name="Heinze B."/>
            <person name="Helariutta Y."/>
            <person name="Henrissat B."/>
            <person name="Holligan D."/>
            <person name="Holt R."/>
            <person name="Huang W."/>
            <person name="Islam-Faridi N."/>
            <person name="Jones S."/>
            <person name="Jones-Rhoades M."/>
            <person name="Jorgensen R."/>
            <person name="Joshi C."/>
            <person name="Kangasjarvi J."/>
            <person name="Karlsson J."/>
            <person name="Kelleher C."/>
            <person name="Kirkpatrick R."/>
            <person name="Kirst M."/>
            <person name="Kohler A."/>
            <person name="Kalluri U."/>
            <person name="Larimer F."/>
            <person name="Leebens-Mack J."/>
            <person name="Leple J.C."/>
            <person name="Locascio P."/>
            <person name="Lou Y."/>
            <person name="Lucas S."/>
            <person name="Martin F."/>
            <person name="Montanini B."/>
            <person name="Napoli C."/>
            <person name="Nelson D.R."/>
            <person name="Nelson C."/>
            <person name="Nieminen K."/>
            <person name="Nilsson O."/>
            <person name="Pereda V."/>
            <person name="Peter G."/>
            <person name="Philippe R."/>
            <person name="Pilate G."/>
            <person name="Poliakov A."/>
            <person name="Razumovskaya J."/>
            <person name="Richardson P."/>
            <person name="Rinaldi C."/>
            <person name="Ritland K."/>
            <person name="Rouze P."/>
            <person name="Ryaboy D."/>
            <person name="Schmutz J."/>
            <person name="Schrader J."/>
            <person name="Segerman B."/>
            <person name="Shin H."/>
            <person name="Siddiqui A."/>
            <person name="Sterky F."/>
            <person name="Terry A."/>
            <person name="Tsai C.J."/>
            <person name="Uberbacher E."/>
            <person name="Unneberg P."/>
            <person name="Vahala J."/>
            <person name="Wall K."/>
            <person name="Wessler S."/>
            <person name="Yang G."/>
            <person name="Yin T."/>
            <person name="Douglas C."/>
            <person name="Marra M."/>
            <person name="Sandberg G."/>
            <person name="Van de Peer Y."/>
            <person name="Rokhsar D."/>
        </authorList>
    </citation>
    <scope>NUCLEOTIDE SEQUENCE [LARGE SCALE GENOMIC DNA]</scope>
    <source>
        <strain evidence="2">cv. Nisqually</strain>
    </source>
</reference>
<evidence type="ECO:0000313" key="1">
    <source>
        <dbReference type="EMBL" id="PNT04087.1"/>
    </source>
</evidence>
<accession>A0A2K1XTH7</accession>
<organism evidence="1 2">
    <name type="scientific">Populus trichocarpa</name>
    <name type="common">Western balsam poplar</name>
    <name type="synonym">Populus balsamifera subsp. trichocarpa</name>
    <dbReference type="NCBI Taxonomy" id="3694"/>
    <lineage>
        <taxon>Eukaryota</taxon>
        <taxon>Viridiplantae</taxon>
        <taxon>Streptophyta</taxon>
        <taxon>Embryophyta</taxon>
        <taxon>Tracheophyta</taxon>
        <taxon>Spermatophyta</taxon>
        <taxon>Magnoliopsida</taxon>
        <taxon>eudicotyledons</taxon>
        <taxon>Gunneridae</taxon>
        <taxon>Pentapetalae</taxon>
        <taxon>rosids</taxon>
        <taxon>fabids</taxon>
        <taxon>Malpighiales</taxon>
        <taxon>Salicaceae</taxon>
        <taxon>Saliceae</taxon>
        <taxon>Populus</taxon>
    </lineage>
</organism>
<sequence>MIGILGNPGRITEMKEDSSVSLFKSIPKFNCVNWTEYFNTLLHILVKESKLEAAHRIFLGNS</sequence>
<gene>
    <name evidence="1" type="ORF">POPTR_014G105200</name>
</gene>
<protein>
    <submittedName>
        <fullName evidence="1">Uncharacterized protein</fullName>
    </submittedName>
</protein>